<dbReference type="Gene3D" id="3.30.565.10">
    <property type="entry name" value="Histidine kinase-like ATPase, C-terminal domain"/>
    <property type="match status" value="1"/>
</dbReference>
<evidence type="ECO:0000256" key="11">
    <source>
        <dbReference type="SAM" id="Phobius"/>
    </source>
</evidence>
<dbReference type="SUPFAM" id="SSF55874">
    <property type="entry name" value="ATPase domain of HSP90 chaperone/DNA topoisomerase II/histidine kinase"/>
    <property type="match status" value="1"/>
</dbReference>
<sequence>MTGRAHSLQRRMVAAFALFSMISALCFGALGVLFLYTVEDSFFARLLDQEAAHQRHAWQRDGRLAAPLRPFVTLHHGQAGFPADLARRLAAGARGTEVPGDAGRHYHLRHLQLDGAGPLVLVAEVGAELVVRPRLPFILAFLGLSALALLAASLGAGYWLARRAAAPLRRLAGLVAQSAPERLPRGFASTFPDNEIGLLAQALDDALARIAGFIEREQHFTRDASHELRTPLAVIDGAAALLAQQAQPERGAAQLARIRSAAAHMTQTVETLLSLAREETAAPAPAPCPPLALLPLIEAAVVQFAHLLDGKAVEVVVEVAPHETARVPGPVLAILLSNLVSNAFSHTHQGSIRIAREGAVLVVADSGPGIDPALRASIYESGVKGEHSSGFGLGLSIARRLGERFGIGLEIVSGAGGTRALLRLP</sequence>
<evidence type="ECO:0000256" key="4">
    <source>
        <dbReference type="ARBA" id="ARBA00022553"/>
    </source>
</evidence>
<protein>
    <recommendedName>
        <fullName evidence="3">histidine kinase</fullName>
        <ecNumber evidence="3">2.7.13.3</ecNumber>
    </recommendedName>
</protein>
<dbReference type="Gene3D" id="6.10.340.10">
    <property type="match status" value="1"/>
</dbReference>
<keyword evidence="8 11" id="KW-1133">Transmembrane helix</keyword>
<evidence type="ECO:0000256" key="10">
    <source>
        <dbReference type="ARBA" id="ARBA00023136"/>
    </source>
</evidence>
<keyword evidence="5" id="KW-0808">Transferase</keyword>
<dbReference type="PROSITE" id="PS50885">
    <property type="entry name" value="HAMP"/>
    <property type="match status" value="1"/>
</dbReference>
<dbReference type="CDD" id="cd00082">
    <property type="entry name" value="HisKA"/>
    <property type="match status" value="1"/>
</dbReference>
<evidence type="ECO:0000256" key="8">
    <source>
        <dbReference type="ARBA" id="ARBA00022989"/>
    </source>
</evidence>
<evidence type="ECO:0000256" key="3">
    <source>
        <dbReference type="ARBA" id="ARBA00012438"/>
    </source>
</evidence>
<dbReference type="RefSeq" id="WP_243493333.1">
    <property type="nucleotide sequence ID" value="NZ_CP063361.1"/>
</dbReference>
<dbReference type="Pfam" id="PF02518">
    <property type="entry name" value="HATPase_c"/>
    <property type="match status" value="1"/>
</dbReference>
<dbReference type="SMART" id="SM00388">
    <property type="entry name" value="HisKA"/>
    <property type="match status" value="1"/>
</dbReference>
<dbReference type="Pfam" id="PF00512">
    <property type="entry name" value="HisKA"/>
    <property type="match status" value="1"/>
</dbReference>
<dbReference type="InterPro" id="IPR005467">
    <property type="entry name" value="His_kinase_dom"/>
</dbReference>
<dbReference type="PANTHER" id="PTHR45436:SF16">
    <property type="entry name" value="HISTIDINE KINASE"/>
    <property type="match status" value="1"/>
</dbReference>
<keyword evidence="7 14" id="KW-0418">Kinase</keyword>
<dbReference type="EC" id="2.7.13.3" evidence="3"/>
<keyword evidence="6 11" id="KW-0812">Transmembrane</keyword>
<dbReference type="InterPro" id="IPR036890">
    <property type="entry name" value="HATPase_C_sf"/>
</dbReference>
<dbReference type="InterPro" id="IPR003660">
    <property type="entry name" value="HAMP_dom"/>
</dbReference>
<keyword evidence="10 11" id="KW-0472">Membrane</keyword>
<dbReference type="SMART" id="SM00387">
    <property type="entry name" value="HATPase_c"/>
    <property type="match status" value="1"/>
</dbReference>
<evidence type="ECO:0000256" key="6">
    <source>
        <dbReference type="ARBA" id="ARBA00022692"/>
    </source>
</evidence>
<dbReference type="EMBL" id="CP063361">
    <property type="protein sequence ID" value="UOD32288.1"/>
    <property type="molecule type" value="Genomic_DNA"/>
</dbReference>
<feature type="transmembrane region" description="Helical" evidence="11">
    <location>
        <begin position="137"/>
        <end position="161"/>
    </location>
</feature>
<feature type="domain" description="HAMP" evidence="13">
    <location>
        <begin position="162"/>
        <end position="215"/>
    </location>
</feature>
<evidence type="ECO:0000256" key="1">
    <source>
        <dbReference type="ARBA" id="ARBA00000085"/>
    </source>
</evidence>
<accession>A0ABY4AI95</accession>
<dbReference type="InterPro" id="IPR003661">
    <property type="entry name" value="HisK_dim/P_dom"/>
</dbReference>
<evidence type="ECO:0000256" key="2">
    <source>
        <dbReference type="ARBA" id="ARBA00004370"/>
    </source>
</evidence>
<reference evidence="14 15" key="1">
    <citation type="submission" date="2020-10" db="EMBL/GenBank/DDBJ databases">
        <title>Genome analysis of Massilia species.</title>
        <authorList>
            <person name="Jung D.-H."/>
        </authorList>
    </citation>
    <scope>NUCLEOTIDE SEQUENCE [LARGE SCALE GENOMIC DNA]</scope>
    <source>
        <strain evidence="15">sipir</strain>
    </source>
</reference>
<evidence type="ECO:0000256" key="5">
    <source>
        <dbReference type="ARBA" id="ARBA00022679"/>
    </source>
</evidence>
<keyword evidence="4" id="KW-0597">Phosphoprotein</keyword>
<evidence type="ECO:0000259" key="13">
    <source>
        <dbReference type="PROSITE" id="PS50885"/>
    </source>
</evidence>
<gene>
    <name evidence="14" type="ORF">INH39_11820</name>
</gene>
<dbReference type="SUPFAM" id="SSF47384">
    <property type="entry name" value="Homodimeric domain of signal transducing histidine kinase"/>
    <property type="match status" value="1"/>
</dbReference>
<dbReference type="InterPro" id="IPR003594">
    <property type="entry name" value="HATPase_dom"/>
</dbReference>
<dbReference type="Gene3D" id="1.10.287.130">
    <property type="match status" value="1"/>
</dbReference>
<evidence type="ECO:0000259" key="12">
    <source>
        <dbReference type="PROSITE" id="PS50109"/>
    </source>
</evidence>
<name>A0ABY4AI95_9BURK</name>
<dbReference type="GO" id="GO:0016301">
    <property type="term" value="F:kinase activity"/>
    <property type="evidence" value="ECO:0007669"/>
    <property type="project" value="UniProtKB-KW"/>
</dbReference>
<keyword evidence="15" id="KW-1185">Reference proteome</keyword>
<dbReference type="PANTHER" id="PTHR45436">
    <property type="entry name" value="SENSOR HISTIDINE KINASE YKOH"/>
    <property type="match status" value="1"/>
</dbReference>
<evidence type="ECO:0000256" key="7">
    <source>
        <dbReference type="ARBA" id="ARBA00022777"/>
    </source>
</evidence>
<dbReference type="InterPro" id="IPR036097">
    <property type="entry name" value="HisK_dim/P_sf"/>
</dbReference>
<dbReference type="PROSITE" id="PS50109">
    <property type="entry name" value="HIS_KIN"/>
    <property type="match status" value="1"/>
</dbReference>
<evidence type="ECO:0000313" key="15">
    <source>
        <dbReference type="Proteomes" id="UP000831532"/>
    </source>
</evidence>
<feature type="domain" description="Histidine kinase" evidence="12">
    <location>
        <begin position="223"/>
        <end position="425"/>
    </location>
</feature>
<dbReference type="PRINTS" id="PR00344">
    <property type="entry name" value="BCTRLSENSOR"/>
</dbReference>
<keyword evidence="9" id="KW-0902">Two-component regulatory system</keyword>
<organism evidence="14 15">
    <name type="scientific">Massilia violaceinigra</name>
    <dbReference type="NCBI Taxonomy" id="2045208"/>
    <lineage>
        <taxon>Bacteria</taxon>
        <taxon>Pseudomonadati</taxon>
        <taxon>Pseudomonadota</taxon>
        <taxon>Betaproteobacteria</taxon>
        <taxon>Burkholderiales</taxon>
        <taxon>Oxalobacteraceae</taxon>
        <taxon>Telluria group</taxon>
        <taxon>Massilia</taxon>
    </lineage>
</organism>
<evidence type="ECO:0000313" key="14">
    <source>
        <dbReference type="EMBL" id="UOD32288.1"/>
    </source>
</evidence>
<comment type="subcellular location">
    <subcellularLocation>
        <location evidence="2">Membrane</location>
    </subcellularLocation>
</comment>
<comment type="catalytic activity">
    <reaction evidence="1">
        <text>ATP + protein L-histidine = ADP + protein N-phospho-L-histidine.</text>
        <dbReference type="EC" id="2.7.13.3"/>
    </reaction>
</comment>
<proteinExistence type="predicted"/>
<feature type="transmembrane region" description="Helical" evidence="11">
    <location>
        <begin position="12"/>
        <end position="36"/>
    </location>
</feature>
<dbReference type="Proteomes" id="UP000831532">
    <property type="component" value="Chromosome"/>
</dbReference>
<dbReference type="InterPro" id="IPR004358">
    <property type="entry name" value="Sig_transdc_His_kin-like_C"/>
</dbReference>
<evidence type="ECO:0000256" key="9">
    <source>
        <dbReference type="ARBA" id="ARBA00023012"/>
    </source>
</evidence>
<dbReference type="InterPro" id="IPR050428">
    <property type="entry name" value="TCS_sensor_his_kinase"/>
</dbReference>